<keyword evidence="2" id="KW-1185">Reference proteome</keyword>
<name>E2BZT3_HARSA</name>
<evidence type="ECO:0000313" key="1">
    <source>
        <dbReference type="EMBL" id="EFN78798.1"/>
    </source>
</evidence>
<feature type="non-terminal residue" evidence="1">
    <location>
        <position position="1"/>
    </location>
</feature>
<dbReference type="InParanoid" id="E2BZT3"/>
<protein>
    <submittedName>
        <fullName evidence="1">Uncharacterized protein</fullName>
    </submittedName>
</protein>
<dbReference type="EMBL" id="GL451674">
    <property type="protein sequence ID" value="EFN78798.1"/>
    <property type="molecule type" value="Genomic_DNA"/>
</dbReference>
<organism evidence="2">
    <name type="scientific">Harpegnathos saltator</name>
    <name type="common">Jerdon's jumping ant</name>
    <dbReference type="NCBI Taxonomy" id="610380"/>
    <lineage>
        <taxon>Eukaryota</taxon>
        <taxon>Metazoa</taxon>
        <taxon>Ecdysozoa</taxon>
        <taxon>Arthropoda</taxon>
        <taxon>Hexapoda</taxon>
        <taxon>Insecta</taxon>
        <taxon>Pterygota</taxon>
        <taxon>Neoptera</taxon>
        <taxon>Endopterygota</taxon>
        <taxon>Hymenoptera</taxon>
        <taxon>Apocrita</taxon>
        <taxon>Aculeata</taxon>
        <taxon>Formicoidea</taxon>
        <taxon>Formicidae</taxon>
        <taxon>Ponerinae</taxon>
        <taxon>Ponerini</taxon>
        <taxon>Harpegnathos</taxon>
    </lineage>
</organism>
<proteinExistence type="predicted"/>
<sequence>IQQRIHEACFSVTSKMLFIDKQNFVKTFNKCLNISVQ</sequence>
<accession>E2BZT3</accession>
<evidence type="ECO:0000313" key="2">
    <source>
        <dbReference type="Proteomes" id="UP000008237"/>
    </source>
</evidence>
<dbReference type="AlphaFoldDB" id="E2BZT3"/>
<dbReference type="Proteomes" id="UP000008237">
    <property type="component" value="Unassembled WGS sequence"/>
</dbReference>
<gene>
    <name evidence="1" type="ORF">EAI_16399</name>
</gene>
<reference evidence="1 2" key="1">
    <citation type="journal article" date="2010" name="Science">
        <title>Genomic comparison of the ants Camponotus floridanus and Harpegnathos saltator.</title>
        <authorList>
            <person name="Bonasio R."/>
            <person name="Zhang G."/>
            <person name="Ye C."/>
            <person name="Mutti N.S."/>
            <person name="Fang X."/>
            <person name="Qin N."/>
            <person name="Donahue G."/>
            <person name="Yang P."/>
            <person name="Li Q."/>
            <person name="Li C."/>
            <person name="Zhang P."/>
            <person name="Huang Z."/>
            <person name="Berger S.L."/>
            <person name="Reinberg D."/>
            <person name="Wang J."/>
            <person name="Liebig J."/>
        </authorList>
    </citation>
    <scope>NUCLEOTIDE SEQUENCE [LARGE SCALE GENOMIC DNA]</scope>
    <source>
        <strain evidence="1 2">R22 G/1</strain>
    </source>
</reference>
<feature type="non-terminal residue" evidence="1">
    <location>
        <position position="37"/>
    </location>
</feature>